<proteinExistence type="predicted"/>
<dbReference type="PANTHER" id="PTHR31650:SF41">
    <property type="entry name" value="O-ACYLTRANSFERASE WSD1-LIKE ISOFORM X1"/>
    <property type="match status" value="1"/>
</dbReference>
<dbReference type="OrthoDB" id="619536at2759"/>
<evidence type="ECO:0000256" key="5">
    <source>
        <dbReference type="ARBA" id="ARBA00023315"/>
    </source>
</evidence>
<organism evidence="10 11">
    <name type="scientific">Actinidia rufa</name>
    <dbReference type="NCBI Taxonomy" id="165716"/>
    <lineage>
        <taxon>Eukaryota</taxon>
        <taxon>Viridiplantae</taxon>
        <taxon>Streptophyta</taxon>
        <taxon>Embryophyta</taxon>
        <taxon>Tracheophyta</taxon>
        <taxon>Spermatophyta</taxon>
        <taxon>Magnoliopsida</taxon>
        <taxon>eudicotyledons</taxon>
        <taxon>Gunneridae</taxon>
        <taxon>Pentapetalae</taxon>
        <taxon>asterids</taxon>
        <taxon>Ericales</taxon>
        <taxon>Actinidiaceae</taxon>
        <taxon>Actinidia</taxon>
    </lineage>
</organism>
<dbReference type="Proteomes" id="UP000585474">
    <property type="component" value="Unassembled WGS sequence"/>
</dbReference>
<name>A0A7J0ESX6_9ERIC</name>
<comment type="pathway">
    <text evidence="1">Glycerolipid metabolism; triacylglycerol biosynthesis.</text>
</comment>
<reference evidence="10 11" key="1">
    <citation type="submission" date="2019-07" db="EMBL/GenBank/DDBJ databases">
        <title>De Novo Assembly of kiwifruit Actinidia rufa.</title>
        <authorList>
            <person name="Sugita-Konishi S."/>
            <person name="Sato K."/>
            <person name="Mori E."/>
            <person name="Abe Y."/>
            <person name="Kisaki G."/>
            <person name="Hamano K."/>
            <person name="Suezawa K."/>
            <person name="Otani M."/>
            <person name="Fukuda T."/>
            <person name="Manabe T."/>
            <person name="Gomi K."/>
            <person name="Tabuchi M."/>
            <person name="Akimitsu K."/>
            <person name="Kataoka I."/>
        </authorList>
    </citation>
    <scope>NUCLEOTIDE SEQUENCE [LARGE SCALE GENOMIC DNA]</scope>
    <source>
        <strain evidence="11">cv. Fuchu</strain>
    </source>
</reference>
<dbReference type="UniPathway" id="UPA00282"/>
<evidence type="ECO:0000259" key="9">
    <source>
        <dbReference type="Pfam" id="PF03007"/>
    </source>
</evidence>
<evidence type="ECO:0000313" key="10">
    <source>
        <dbReference type="EMBL" id="GFY89584.1"/>
    </source>
</evidence>
<keyword evidence="8" id="KW-0472">Membrane</keyword>
<comment type="pathway">
    <text evidence="2">Lipid metabolism.</text>
</comment>
<sequence length="249" mass="26490">MFIPTPQGQNTPVGVGSRERRASDAGGAALPPPGDEPNNPLRHRLQKPHRRRRPPVGNRRLRHGQASPLLQPHGSVTAAAASTGAEPTSTSTATSSSSPTQVGDPDSGDDEAVNYYAADMAVSSPLATDKPLWEFHILLAHNCILLRVHHALGDGISLMSMFLECCRRADGSDRRPSIGSVGTSERTDGGGRSRAWRRVSAAVWWTVVFVVGFVLRTLWVRDQRTAVSGGAGVSSGRGSSPRLSFGLTT</sequence>
<dbReference type="GO" id="GO:0019432">
    <property type="term" value="P:triglyceride biosynthetic process"/>
    <property type="evidence" value="ECO:0007669"/>
    <property type="project" value="UniProtKB-UniPathway"/>
</dbReference>
<dbReference type="EC" id="2.3.1.20" evidence="3"/>
<feature type="compositionally biased region" description="Polar residues" evidence="7">
    <location>
        <begin position="1"/>
        <end position="12"/>
    </location>
</feature>
<feature type="transmembrane region" description="Helical" evidence="8">
    <location>
        <begin position="202"/>
        <end position="219"/>
    </location>
</feature>
<evidence type="ECO:0000256" key="3">
    <source>
        <dbReference type="ARBA" id="ARBA00013244"/>
    </source>
</evidence>
<comment type="caution">
    <text evidence="10">The sequence shown here is derived from an EMBL/GenBank/DDBJ whole genome shotgun (WGS) entry which is preliminary data.</text>
</comment>
<feature type="region of interest" description="Disordered" evidence="7">
    <location>
        <begin position="228"/>
        <end position="249"/>
    </location>
</feature>
<dbReference type="Pfam" id="PF03007">
    <property type="entry name" value="WS_DGAT_cat"/>
    <property type="match status" value="1"/>
</dbReference>
<accession>A0A7J0ESX6</accession>
<keyword evidence="4" id="KW-0808">Transferase</keyword>
<evidence type="ECO:0000256" key="4">
    <source>
        <dbReference type="ARBA" id="ARBA00022679"/>
    </source>
</evidence>
<feature type="compositionally biased region" description="Basic residues" evidence="7">
    <location>
        <begin position="41"/>
        <end position="63"/>
    </location>
</feature>
<keyword evidence="8" id="KW-1133">Transmembrane helix</keyword>
<keyword evidence="8" id="KW-0812">Transmembrane</keyword>
<evidence type="ECO:0000313" key="11">
    <source>
        <dbReference type="Proteomes" id="UP000585474"/>
    </source>
</evidence>
<feature type="region of interest" description="Disordered" evidence="7">
    <location>
        <begin position="1"/>
        <end position="111"/>
    </location>
</feature>
<protein>
    <recommendedName>
        <fullName evidence="3">diacylglycerol O-acyltransferase</fullName>
        <ecNumber evidence="3">2.3.1.20</ecNumber>
    </recommendedName>
</protein>
<keyword evidence="5" id="KW-0012">Acyltransferase</keyword>
<feature type="domain" description="O-acyltransferase WSD1-like N-terminal" evidence="9">
    <location>
        <begin position="122"/>
        <end position="191"/>
    </location>
</feature>
<dbReference type="InterPro" id="IPR045034">
    <property type="entry name" value="O-acyltransferase_WSD1-like"/>
</dbReference>
<evidence type="ECO:0000256" key="2">
    <source>
        <dbReference type="ARBA" id="ARBA00005189"/>
    </source>
</evidence>
<dbReference type="GO" id="GO:0004144">
    <property type="term" value="F:diacylglycerol O-acyltransferase activity"/>
    <property type="evidence" value="ECO:0007669"/>
    <property type="project" value="UniProtKB-EC"/>
</dbReference>
<evidence type="ECO:0000256" key="7">
    <source>
        <dbReference type="SAM" id="MobiDB-lite"/>
    </source>
</evidence>
<dbReference type="InterPro" id="IPR004255">
    <property type="entry name" value="O-acyltransferase_WSD1_N"/>
</dbReference>
<dbReference type="GO" id="GO:0005886">
    <property type="term" value="C:plasma membrane"/>
    <property type="evidence" value="ECO:0007669"/>
    <property type="project" value="TreeGrafter"/>
</dbReference>
<gene>
    <name evidence="10" type="ORF">Acr_06g0015240</name>
</gene>
<dbReference type="PANTHER" id="PTHR31650">
    <property type="entry name" value="O-ACYLTRANSFERASE (WSD1-LIKE) FAMILY PROTEIN"/>
    <property type="match status" value="1"/>
</dbReference>
<dbReference type="EMBL" id="BJWL01000006">
    <property type="protein sequence ID" value="GFY89584.1"/>
    <property type="molecule type" value="Genomic_DNA"/>
</dbReference>
<feature type="compositionally biased region" description="Low complexity" evidence="7">
    <location>
        <begin position="236"/>
        <end position="249"/>
    </location>
</feature>
<feature type="compositionally biased region" description="Low complexity" evidence="7">
    <location>
        <begin position="77"/>
        <end position="100"/>
    </location>
</feature>
<evidence type="ECO:0000256" key="1">
    <source>
        <dbReference type="ARBA" id="ARBA00004771"/>
    </source>
</evidence>
<evidence type="ECO:0000256" key="8">
    <source>
        <dbReference type="SAM" id="Phobius"/>
    </source>
</evidence>
<dbReference type="AlphaFoldDB" id="A0A7J0ESX6"/>
<evidence type="ECO:0000256" key="6">
    <source>
        <dbReference type="ARBA" id="ARBA00048109"/>
    </source>
</evidence>
<keyword evidence="11" id="KW-1185">Reference proteome</keyword>
<comment type="catalytic activity">
    <reaction evidence="6">
        <text>an acyl-CoA + a 1,2-diacyl-sn-glycerol = a triacyl-sn-glycerol + CoA</text>
        <dbReference type="Rhea" id="RHEA:10868"/>
        <dbReference type="ChEBI" id="CHEBI:17815"/>
        <dbReference type="ChEBI" id="CHEBI:57287"/>
        <dbReference type="ChEBI" id="CHEBI:58342"/>
        <dbReference type="ChEBI" id="CHEBI:64615"/>
        <dbReference type="EC" id="2.3.1.20"/>
    </reaction>
</comment>